<dbReference type="EMBL" id="CP001958">
    <property type="protein sequence ID" value="ADG96766.1"/>
    <property type="molecule type" value="Genomic_DNA"/>
</dbReference>
<comment type="subcellular location">
    <subcellularLocation>
        <location evidence="1">Fimbrium</location>
    </subcellularLocation>
</comment>
<evidence type="ECO:0000256" key="8">
    <source>
        <dbReference type="ARBA" id="ARBA00093801"/>
    </source>
</evidence>
<dbReference type="InterPro" id="IPR058759">
    <property type="entry name" value="Pilin_mycobact"/>
</dbReference>
<evidence type="ECO:0000256" key="2">
    <source>
        <dbReference type="ARBA" id="ARBA00018586"/>
    </source>
</evidence>
<comment type="similarity">
    <text evidence="6">Belongs to the mycobacterial pilin family.</text>
</comment>
<evidence type="ECO:0000256" key="4">
    <source>
        <dbReference type="ARBA" id="ARBA00022889"/>
    </source>
</evidence>
<keyword evidence="4" id="KW-0130">Cell adhesion</keyword>
<dbReference type="Pfam" id="PF26380">
    <property type="entry name" value="Pilin_Mycobact"/>
    <property type="match status" value="1"/>
</dbReference>
<protein>
    <recommendedName>
        <fullName evidence="2">Pilin</fullName>
    </recommendedName>
    <alternativeName>
        <fullName evidence="8">Pili structural subunit</fullName>
    </alternativeName>
</protein>
<dbReference type="RefSeq" id="WP_013137222.1">
    <property type="nucleotide sequence ID" value="NC_014168.1"/>
</dbReference>
<keyword evidence="3 10" id="KW-0732">Signal</keyword>
<keyword evidence="5" id="KW-0281">Fimbrium</keyword>
<dbReference type="AlphaFoldDB" id="D6ZB07"/>
<keyword evidence="12" id="KW-1185">Reference proteome</keyword>
<organism evidence="11 12">
    <name type="scientific">Segniliparus rotundus (strain ATCC BAA-972 / CDC 1076 / CIP 108378 / DSM 44985 / JCM 13578)</name>
    <dbReference type="NCBI Taxonomy" id="640132"/>
    <lineage>
        <taxon>Bacteria</taxon>
        <taxon>Bacillati</taxon>
        <taxon>Actinomycetota</taxon>
        <taxon>Actinomycetes</taxon>
        <taxon>Mycobacteriales</taxon>
        <taxon>Segniliparaceae</taxon>
        <taxon>Segniliparus</taxon>
    </lineage>
</organism>
<comment type="subunit">
    <text evidence="7">Forms a homomer composed of subunits assembled in a large structure.</text>
</comment>
<proteinExistence type="inferred from homology"/>
<feature type="signal peptide" evidence="10">
    <location>
        <begin position="1"/>
        <end position="26"/>
    </location>
</feature>
<evidence type="ECO:0000256" key="5">
    <source>
        <dbReference type="ARBA" id="ARBA00023263"/>
    </source>
</evidence>
<evidence type="ECO:0000313" key="12">
    <source>
        <dbReference type="Proteomes" id="UP000002247"/>
    </source>
</evidence>
<evidence type="ECO:0000313" key="11">
    <source>
        <dbReference type="EMBL" id="ADG96766.1"/>
    </source>
</evidence>
<feature type="compositionally biased region" description="Basic and acidic residues" evidence="9">
    <location>
        <begin position="96"/>
        <end position="109"/>
    </location>
</feature>
<dbReference type="STRING" id="640132.Srot_0279"/>
<evidence type="ECO:0000256" key="10">
    <source>
        <dbReference type="SAM" id="SignalP"/>
    </source>
</evidence>
<gene>
    <name evidence="11" type="ordered locus">Srot_0279</name>
</gene>
<evidence type="ECO:0000256" key="6">
    <source>
        <dbReference type="ARBA" id="ARBA00093784"/>
    </source>
</evidence>
<accession>D6ZB07</accession>
<name>D6ZB07_SEGRD</name>
<evidence type="ECO:0000256" key="9">
    <source>
        <dbReference type="SAM" id="MobiDB-lite"/>
    </source>
</evidence>
<feature type="region of interest" description="Disordered" evidence="9">
    <location>
        <begin position="52"/>
        <end position="109"/>
    </location>
</feature>
<evidence type="ECO:0000256" key="3">
    <source>
        <dbReference type="ARBA" id="ARBA00022729"/>
    </source>
</evidence>
<feature type="compositionally biased region" description="Acidic residues" evidence="9">
    <location>
        <begin position="61"/>
        <end position="74"/>
    </location>
</feature>
<dbReference type="HOGENOM" id="CLU_2182116_0_0_11"/>
<reference evidence="11 12" key="1">
    <citation type="journal article" date="2010" name="Stand. Genomic Sci.">
        <title>Complete genome sequence of Segniliparus rotundus type strain (CDC 1076).</title>
        <authorList>
            <person name="Sikorski J."/>
            <person name="Lapidus A."/>
            <person name="Copeland A."/>
            <person name="Misra M."/>
            <person name="Glavina Del Rio T."/>
            <person name="Nolan M."/>
            <person name="Lucas S."/>
            <person name="Chen F."/>
            <person name="Tice H."/>
            <person name="Cheng J.F."/>
            <person name="Jando M."/>
            <person name="Schneider S."/>
            <person name="Bruce D."/>
            <person name="Goodwin L."/>
            <person name="Pitluck S."/>
            <person name="Liolios K."/>
            <person name="Mikhailova N."/>
            <person name="Pati A."/>
            <person name="Ivanova N."/>
            <person name="Mavromatis K."/>
            <person name="Chen A."/>
            <person name="Palaniappan K."/>
            <person name="Chertkov O."/>
            <person name="Land M."/>
            <person name="Hauser L."/>
            <person name="Chang Y.J."/>
            <person name="Jeffries C.D."/>
            <person name="Brettin T."/>
            <person name="Detter J.C."/>
            <person name="Han C."/>
            <person name="Rohde M."/>
            <person name="Goker M."/>
            <person name="Bristow J."/>
            <person name="Eisen J.A."/>
            <person name="Markowitz V."/>
            <person name="Hugenholtz P."/>
            <person name="Kyrpides N.C."/>
            <person name="Klenk H.P."/>
        </authorList>
    </citation>
    <scope>NUCLEOTIDE SEQUENCE [LARGE SCALE GENOMIC DNA]</scope>
    <source>
        <strain evidence="12">ATCC BAA-972 / CDC 1076 / CIP 108378 / DSM 44985 / JCM 13578</strain>
    </source>
</reference>
<dbReference type="KEGG" id="srt:Srot_0279"/>
<dbReference type="Proteomes" id="UP000002247">
    <property type="component" value="Chromosome"/>
</dbReference>
<feature type="chain" id="PRO_5003091477" description="Pilin" evidence="10">
    <location>
        <begin position="27"/>
        <end position="109"/>
    </location>
</feature>
<sequence length="109" mass="11694">MKTMTAALFATAVCGAAFLAPSPALAAPAPGHHDKQWCPGQPWDEEWGVNDNPISCHAVDTDEDDEGLDDDAPDPDLGVGVPKAHPDGEYPPDYDWSDRYEDNHGGRHG</sequence>
<evidence type="ECO:0000256" key="1">
    <source>
        <dbReference type="ARBA" id="ARBA00004561"/>
    </source>
</evidence>
<evidence type="ECO:0000256" key="7">
    <source>
        <dbReference type="ARBA" id="ARBA00093787"/>
    </source>
</evidence>